<evidence type="ECO:0000256" key="1">
    <source>
        <dbReference type="ARBA" id="ARBA00004370"/>
    </source>
</evidence>
<dbReference type="KEGG" id="rpla:A4Z71_04175"/>
<evidence type="ECO:0000256" key="2">
    <source>
        <dbReference type="ARBA" id="ARBA00007171"/>
    </source>
</evidence>
<organism evidence="6 7">
    <name type="scientific">Candidatus Rhodoluna planktonica</name>
    <dbReference type="NCBI Taxonomy" id="535712"/>
    <lineage>
        <taxon>Bacteria</taxon>
        <taxon>Bacillati</taxon>
        <taxon>Actinomycetota</taxon>
        <taxon>Actinomycetes</taxon>
        <taxon>Micrococcales</taxon>
        <taxon>Microbacteriaceae</taxon>
        <taxon>Luna cluster</taxon>
        <taxon>Luna-1 subcluster</taxon>
        <taxon>Rhodoluna</taxon>
    </lineage>
</organism>
<dbReference type="GO" id="GO:0030170">
    <property type="term" value="F:pyridoxal phosphate binding"/>
    <property type="evidence" value="ECO:0007669"/>
    <property type="project" value="InterPro"/>
</dbReference>
<dbReference type="Proteomes" id="UP000243784">
    <property type="component" value="Chromosome"/>
</dbReference>
<dbReference type="Pfam" id="PF03717">
    <property type="entry name" value="PBP_dimer"/>
    <property type="match status" value="1"/>
</dbReference>
<dbReference type="InterPro" id="IPR050515">
    <property type="entry name" value="Beta-lactam/transpept"/>
</dbReference>
<evidence type="ECO:0000259" key="4">
    <source>
        <dbReference type="Pfam" id="PF00905"/>
    </source>
</evidence>
<reference evidence="6 7" key="1">
    <citation type="journal article" date="2016" name="Biochim. Biophys. Acta">
        <title>Photochemical characterization of actinorhodopsin and its functional existence in the natural host.</title>
        <authorList>
            <person name="Nakamura S."/>
            <person name="Kikukawa T."/>
            <person name="Tamogami J."/>
            <person name="Kamiya M."/>
            <person name="Aizawa T."/>
            <person name="Hahn M.W."/>
            <person name="Ihara K."/>
            <person name="Kamo N."/>
            <person name="Demura M."/>
        </authorList>
    </citation>
    <scope>NUCLEOTIDE SEQUENCE [LARGE SCALE GENOMIC DNA]</scope>
    <source>
        <strain evidence="6 7">MWH-Dar1</strain>
    </source>
</reference>
<dbReference type="SUPFAM" id="SSF56601">
    <property type="entry name" value="beta-lactamase/transpeptidase-like"/>
    <property type="match status" value="1"/>
</dbReference>
<dbReference type="Pfam" id="PF00905">
    <property type="entry name" value="Transpeptidase"/>
    <property type="match status" value="1"/>
</dbReference>
<dbReference type="STRING" id="535712.A4Z71_04175"/>
<dbReference type="OrthoDB" id="9789078at2"/>
<dbReference type="GO" id="GO:0008658">
    <property type="term" value="F:penicillin binding"/>
    <property type="evidence" value="ECO:0007669"/>
    <property type="project" value="InterPro"/>
</dbReference>
<dbReference type="InterPro" id="IPR001460">
    <property type="entry name" value="PCN-bd_Tpept"/>
</dbReference>
<dbReference type="SUPFAM" id="SSF56519">
    <property type="entry name" value="Penicillin binding protein dimerisation domain"/>
    <property type="match status" value="1"/>
</dbReference>
<comment type="subcellular location">
    <subcellularLocation>
        <location evidence="1">Membrane</location>
    </subcellularLocation>
</comment>
<dbReference type="Gene3D" id="3.90.1310.10">
    <property type="entry name" value="Penicillin-binding protein 2a (Domain 2)"/>
    <property type="match status" value="1"/>
</dbReference>
<feature type="domain" description="Penicillin-binding protein dimerisation" evidence="5">
    <location>
        <begin position="56"/>
        <end position="210"/>
    </location>
</feature>
<accession>A0A1D9DZD2</accession>
<dbReference type="InterPro" id="IPR036138">
    <property type="entry name" value="PBP_dimer_sf"/>
</dbReference>
<evidence type="ECO:0000256" key="3">
    <source>
        <dbReference type="ARBA" id="ARBA00023136"/>
    </source>
</evidence>
<gene>
    <name evidence="6" type="ORF">A4Z71_04175</name>
</gene>
<dbReference type="GO" id="GO:0071555">
    <property type="term" value="P:cell wall organization"/>
    <property type="evidence" value="ECO:0007669"/>
    <property type="project" value="TreeGrafter"/>
</dbReference>
<keyword evidence="3" id="KW-0472">Membrane</keyword>
<dbReference type="PANTHER" id="PTHR30627:SF1">
    <property type="entry name" value="PEPTIDOGLYCAN D,D-TRANSPEPTIDASE FTSI"/>
    <property type="match status" value="1"/>
</dbReference>
<sequence>MTYLTPGNPKSRVRALLAAVSIIAIVFGIRLVDLQVVKADAINELSYEKRAVSRTLPALRGEITDSSGEVLARTVYRYDINAAPSKVAPVLRQVNGADVQIPVEQVANELATILDMTQADVLAKIAGTSEYSQIKKRVDAEVYRKVRALDIPWIYYDPIPDRLYPNGAVAGNVLGFLDPDGNAVEGVELQMNQCLAGQNGQETFEKGVDGIKIPSSAVTTKEAIPGRNVKLTINSDLQYFAQQVLTSTVSKLRADWATAVVIEAKTGKILVAAEAPSVDPNNPAAVAAEDRGARIFRTAFEPGSTLKTITAATLVDTGLGTAASQIEAPYGWSIPNVGYRVTDSHFHPTERLTLTGVLRDSSNTGIMLLGRKVPVETRYKYLQAFGLGSKTGVNFPGESKGQINAFEDWDGIKKYVSMFGQGVSMTPLQTAMMYQAVANKGVRLSPILVEGCIDQNGNIEKTEVKPGTRVISEASARTTIDMLEKVVEQGGIGKTAAVPGYRVGGKTGTAQIADPETGKYGSRFAISFIGLAPAENPEFVVAVTVYKPRTVSNSIGATPPFKRILEQVLRTYRVPPSTTKSANIPTEW</sequence>
<comment type="similarity">
    <text evidence="2">Belongs to the transpeptidase family.</text>
</comment>
<dbReference type="RefSeq" id="WP_070954681.1">
    <property type="nucleotide sequence ID" value="NZ_CP015208.1"/>
</dbReference>
<dbReference type="InterPro" id="IPR004838">
    <property type="entry name" value="NHTrfase_class1_PyrdxlP-BS"/>
</dbReference>
<evidence type="ECO:0000313" key="7">
    <source>
        <dbReference type="Proteomes" id="UP000243784"/>
    </source>
</evidence>
<protein>
    <recommendedName>
        <fullName evidence="8">Peptidoglycan glycosyltransferase</fullName>
    </recommendedName>
</protein>
<proteinExistence type="inferred from homology"/>
<dbReference type="GO" id="GO:0005886">
    <property type="term" value="C:plasma membrane"/>
    <property type="evidence" value="ECO:0007669"/>
    <property type="project" value="TreeGrafter"/>
</dbReference>
<keyword evidence="7" id="KW-1185">Reference proteome</keyword>
<dbReference type="InterPro" id="IPR012338">
    <property type="entry name" value="Beta-lactam/transpept-like"/>
</dbReference>
<feature type="domain" description="Penicillin-binding protein transpeptidase" evidence="4">
    <location>
        <begin position="258"/>
        <end position="566"/>
    </location>
</feature>
<dbReference type="InterPro" id="IPR005311">
    <property type="entry name" value="PBP_dimer"/>
</dbReference>
<dbReference type="GO" id="GO:0003824">
    <property type="term" value="F:catalytic activity"/>
    <property type="evidence" value="ECO:0007669"/>
    <property type="project" value="InterPro"/>
</dbReference>
<dbReference type="PROSITE" id="PS00105">
    <property type="entry name" value="AA_TRANSFER_CLASS_1"/>
    <property type="match status" value="1"/>
</dbReference>
<evidence type="ECO:0000313" key="6">
    <source>
        <dbReference type="EMBL" id="AOY56172.1"/>
    </source>
</evidence>
<evidence type="ECO:0008006" key="8">
    <source>
        <dbReference type="Google" id="ProtNLM"/>
    </source>
</evidence>
<dbReference type="PANTHER" id="PTHR30627">
    <property type="entry name" value="PEPTIDOGLYCAN D,D-TRANSPEPTIDASE"/>
    <property type="match status" value="1"/>
</dbReference>
<dbReference type="Gene3D" id="3.40.710.10">
    <property type="entry name" value="DD-peptidase/beta-lactamase superfamily"/>
    <property type="match status" value="1"/>
</dbReference>
<evidence type="ECO:0000259" key="5">
    <source>
        <dbReference type="Pfam" id="PF03717"/>
    </source>
</evidence>
<dbReference type="Gene3D" id="3.30.450.330">
    <property type="match status" value="1"/>
</dbReference>
<name>A0A1D9DZD2_9MICO</name>
<dbReference type="AlphaFoldDB" id="A0A1D9DZD2"/>
<dbReference type="EMBL" id="CP015208">
    <property type="protein sequence ID" value="AOY56172.1"/>
    <property type="molecule type" value="Genomic_DNA"/>
</dbReference>